<name>A0A1Q6TC53_9FIRM</name>
<feature type="transmembrane region" description="Helical" evidence="2">
    <location>
        <begin position="29"/>
        <end position="47"/>
    </location>
</feature>
<evidence type="ECO:0000313" key="4">
    <source>
        <dbReference type="Proteomes" id="UP000283492"/>
    </source>
</evidence>
<keyword evidence="2" id="KW-1133">Transmembrane helix</keyword>
<keyword evidence="2" id="KW-0812">Transmembrane</keyword>
<keyword evidence="2" id="KW-0472">Membrane</keyword>
<protein>
    <recommendedName>
        <fullName evidence="5">Capsular polysaccharide biosynthesis protein</fullName>
    </recommendedName>
</protein>
<gene>
    <name evidence="3" type="ORF">DW914_14900</name>
</gene>
<feature type="transmembrane region" description="Helical" evidence="2">
    <location>
        <begin position="299"/>
        <end position="320"/>
    </location>
</feature>
<evidence type="ECO:0000313" key="3">
    <source>
        <dbReference type="EMBL" id="RHA84826.1"/>
    </source>
</evidence>
<dbReference type="GeneID" id="75161094"/>
<dbReference type="EMBL" id="QSFX01000032">
    <property type="protein sequence ID" value="RHA84826.1"/>
    <property type="molecule type" value="Genomic_DNA"/>
</dbReference>
<accession>A0A1Q6TC53</accession>
<dbReference type="AlphaFoldDB" id="A0A1Q6TC53"/>
<reference evidence="3 4" key="1">
    <citation type="submission" date="2018-08" db="EMBL/GenBank/DDBJ databases">
        <title>A genome reference for cultivated species of the human gut microbiota.</title>
        <authorList>
            <person name="Zou Y."/>
            <person name="Xue W."/>
            <person name="Luo G."/>
        </authorList>
    </citation>
    <scope>NUCLEOTIDE SEQUENCE [LARGE SCALE GENOMIC DNA]</scope>
    <source>
        <strain evidence="3 4">AM42-1AC</strain>
    </source>
</reference>
<evidence type="ECO:0000256" key="1">
    <source>
        <dbReference type="SAM" id="MobiDB-lite"/>
    </source>
</evidence>
<evidence type="ECO:0000256" key="2">
    <source>
        <dbReference type="SAM" id="Phobius"/>
    </source>
</evidence>
<proteinExistence type="predicted"/>
<comment type="caution">
    <text evidence="3">The sequence shown here is derived from an EMBL/GenBank/DDBJ whole genome shotgun (WGS) entry which is preliminary data.</text>
</comment>
<feature type="compositionally biased region" description="Acidic residues" evidence="1">
    <location>
        <begin position="267"/>
        <end position="282"/>
    </location>
</feature>
<evidence type="ECO:0008006" key="5">
    <source>
        <dbReference type="Google" id="ProtNLM"/>
    </source>
</evidence>
<dbReference type="RefSeq" id="WP_007886934.1">
    <property type="nucleotide sequence ID" value="NZ_CABJFX010000032.1"/>
</dbReference>
<sequence length="478" mass="53867">MNEQNMTRRKEVDLEITDFLWEIVRNWRVIAICLIIGAVLLCGYQYIKDSRNADTTADEVVEEYSKTVHEMKEALGAQDLDQVYGAVAIKKQLDEKSDYADNSPLMAVNPYAENLILLQYRVQSDEGNAAELAAIYQDYLMYGELASEMIDCDSRKDETIYAKETYETGFTVRIRGSREADCKELAENVKKGLSAYAQRMDENFTAHELELVNESSNIIVDQELAQLQDDTALAIKNLGEHLDTIKSKMNGNQLELYVELTENQPEQNEDSAEQTGNEEETNGSDVPEQISVHISVSKFIIGGIIGIALAIIFILLKYLLSGNLRSEAEIKALYHNDVLGTIRSSVDGKRGKIDKWYVGARYGKSGKMSLEQEVELICANMKIACKENQKVYLTGSDLSGTSTEILEKIKAECEKRGLTVVSGREICYYAEALEELAKIGQVVFIEEMRKSRYNNMYQEVIRCREHQIPILGMIVIGA</sequence>
<dbReference type="Proteomes" id="UP000283492">
    <property type="component" value="Unassembled WGS sequence"/>
</dbReference>
<feature type="region of interest" description="Disordered" evidence="1">
    <location>
        <begin position="262"/>
        <end position="286"/>
    </location>
</feature>
<organism evidence="3 4">
    <name type="scientific">Roseburia inulinivorans</name>
    <dbReference type="NCBI Taxonomy" id="360807"/>
    <lineage>
        <taxon>Bacteria</taxon>
        <taxon>Bacillati</taxon>
        <taxon>Bacillota</taxon>
        <taxon>Clostridia</taxon>
        <taxon>Lachnospirales</taxon>
        <taxon>Lachnospiraceae</taxon>
        <taxon>Roseburia</taxon>
    </lineage>
</organism>